<keyword evidence="3" id="KW-1185">Reference proteome</keyword>
<evidence type="ECO:0000313" key="2">
    <source>
        <dbReference type="EMBL" id="SFB68063.1"/>
    </source>
</evidence>
<evidence type="ECO:0000313" key="3">
    <source>
        <dbReference type="Proteomes" id="UP000240042"/>
    </source>
</evidence>
<reference evidence="3" key="1">
    <citation type="submission" date="2016-10" db="EMBL/GenBank/DDBJ databases">
        <authorList>
            <person name="Varghese N."/>
            <person name="Submissions S."/>
        </authorList>
    </citation>
    <scope>NUCLEOTIDE SEQUENCE [LARGE SCALE GENOMIC DNA]</scope>
    <source>
        <strain evidence="3">ATCC 43811</strain>
    </source>
</reference>
<gene>
    <name evidence="2" type="ORF">SAMN02745150_00139</name>
</gene>
<protein>
    <submittedName>
        <fullName evidence="2">Uncharacterized protein</fullName>
    </submittedName>
</protein>
<evidence type="ECO:0000256" key="1">
    <source>
        <dbReference type="SAM" id="Phobius"/>
    </source>
</evidence>
<keyword evidence="1" id="KW-1133">Transmembrane helix</keyword>
<keyword evidence="1" id="KW-0812">Transmembrane</keyword>
<dbReference type="AlphaFoldDB" id="A0A1I1D635"/>
<dbReference type="STRING" id="34097.SAMN02745150_00139"/>
<organism evidence="2 3">
    <name type="scientific">Brevinema andersonii</name>
    <dbReference type="NCBI Taxonomy" id="34097"/>
    <lineage>
        <taxon>Bacteria</taxon>
        <taxon>Pseudomonadati</taxon>
        <taxon>Spirochaetota</taxon>
        <taxon>Spirochaetia</taxon>
        <taxon>Brevinematales</taxon>
        <taxon>Brevinemataceae</taxon>
        <taxon>Brevinema</taxon>
    </lineage>
</organism>
<proteinExistence type="predicted"/>
<dbReference type="Proteomes" id="UP000240042">
    <property type="component" value="Unassembled WGS sequence"/>
</dbReference>
<dbReference type="RefSeq" id="WP_092317197.1">
    <property type="nucleotide sequence ID" value="NZ_FOKY01000001.1"/>
</dbReference>
<dbReference type="EMBL" id="FOKY01000001">
    <property type="protein sequence ID" value="SFB68063.1"/>
    <property type="molecule type" value="Genomic_DNA"/>
</dbReference>
<sequence length="176" mass="20783">MNIFKKIAAKLKFLLYRFKKESFFVFIGFVLFTVIRLVFIVAATNTFYYQNKNNSKFLHERRRIKPLQFESPLQALVRLYISGGLNYDAKIPFSSESQILGIYHDSQMKNLVLDWNSFFVRDLQNDNIDTDMKLLFKTLKENTSVEMVYFLVEGGLNGLYWNDMLLDKGINLKNKF</sequence>
<keyword evidence="1" id="KW-0472">Membrane</keyword>
<accession>A0A1I1D635</accession>
<name>A0A1I1D635_BREAD</name>
<feature type="transmembrane region" description="Helical" evidence="1">
    <location>
        <begin position="21"/>
        <end position="43"/>
    </location>
</feature>